<feature type="transmembrane region" description="Helical" evidence="7">
    <location>
        <begin position="89"/>
        <end position="111"/>
    </location>
</feature>
<dbReference type="Proteomes" id="UP000507470">
    <property type="component" value="Unassembled WGS sequence"/>
</dbReference>
<evidence type="ECO:0000256" key="7">
    <source>
        <dbReference type="SAM" id="Phobius"/>
    </source>
</evidence>
<dbReference type="EMBL" id="CACVKT020004646">
    <property type="protein sequence ID" value="CAC5390937.1"/>
    <property type="molecule type" value="Genomic_DNA"/>
</dbReference>
<keyword evidence="9" id="KW-1185">Reference proteome</keyword>
<evidence type="ECO:0000256" key="6">
    <source>
        <dbReference type="PIRSR" id="PIRSR002419-1"/>
    </source>
</evidence>
<evidence type="ECO:0000256" key="4">
    <source>
        <dbReference type="ARBA" id="ARBA00022989"/>
    </source>
</evidence>
<evidence type="ECO:0000256" key="5">
    <source>
        <dbReference type="ARBA" id="ARBA00023136"/>
    </source>
</evidence>
<keyword evidence="6" id="KW-1015">Disulfide bond</keyword>
<organism evidence="8 9">
    <name type="scientific">Mytilus coruscus</name>
    <name type="common">Sea mussel</name>
    <dbReference type="NCBI Taxonomy" id="42192"/>
    <lineage>
        <taxon>Eukaryota</taxon>
        <taxon>Metazoa</taxon>
        <taxon>Spiralia</taxon>
        <taxon>Lophotrochozoa</taxon>
        <taxon>Mollusca</taxon>
        <taxon>Bivalvia</taxon>
        <taxon>Autobranchia</taxon>
        <taxon>Pteriomorphia</taxon>
        <taxon>Mytilida</taxon>
        <taxon>Mytiloidea</taxon>
        <taxon>Mytilidae</taxon>
        <taxon>Mytilinae</taxon>
        <taxon>Mytilus</taxon>
    </lineage>
</organism>
<evidence type="ECO:0000256" key="3">
    <source>
        <dbReference type="ARBA" id="ARBA00022692"/>
    </source>
</evidence>
<gene>
    <name evidence="8" type="ORF">MCOR_25986</name>
</gene>
<accession>A0A6J8C865</accession>
<dbReference type="PANTHER" id="PTHR19282">
    <property type="entry name" value="TETRASPANIN"/>
    <property type="match status" value="1"/>
</dbReference>
<evidence type="ECO:0000256" key="2">
    <source>
        <dbReference type="ARBA" id="ARBA00006840"/>
    </source>
</evidence>
<keyword evidence="3 7" id="KW-0812">Transmembrane</keyword>
<comment type="similarity">
    <text evidence="2">Belongs to the tetraspanin (TM4SF) family.</text>
</comment>
<protein>
    <recommendedName>
        <fullName evidence="10">Tetraspanin</fullName>
    </recommendedName>
</protein>
<dbReference type="InterPro" id="IPR000301">
    <property type="entry name" value="Tetraspanin_animals"/>
</dbReference>
<dbReference type="AlphaFoldDB" id="A0A6J8C865"/>
<reference evidence="8 9" key="1">
    <citation type="submission" date="2020-06" db="EMBL/GenBank/DDBJ databases">
        <authorList>
            <person name="Li R."/>
            <person name="Bekaert M."/>
        </authorList>
    </citation>
    <scope>NUCLEOTIDE SEQUENCE [LARGE SCALE GENOMIC DNA]</scope>
    <source>
        <strain evidence="9">wild</strain>
    </source>
</reference>
<feature type="disulfide bond" evidence="6">
    <location>
        <begin position="158"/>
        <end position="196"/>
    </location>
</feature>
<feature type="transmembrane region" description="Helical" evidence="7">
    <location>
        <begin position="56"/>
        <end position="77"/>
    </location>
</feature>
<dbReference type="Pfam" id="PF00335">
    <property type="entry name" value="Tetraspanin"/>
    <property type="match status" value="1"/>
</dbReference>
<dbReference type="InterPro" id="IPR018499">
    <property type="entry name" value="Tetraspanin/Peripherin"/>
</dbReference>
<sequence length="239" mass="25557">MAEYSCGQNLARLFLVIFNLIFVIVGLALIVVGGLLKAGSEFLDVLGSFVQQIPGLGNVATGIIVLGVVIFLIGIFGTCGACCSVRFMLILYAVLVIIITTAEIVIMALLFSGTLDKTVTEGFSKLTQKYKMPADITKIDANDIVSRLIDAVFISLKCCDYENIATATSTSLPPSCCKGLTRKVLESGDLTVIKGCHDNPSDSNTYRNKRCAVALIDMMRDNQGYVIGISVALLVIEVG</sequence>
<dbReference type="GO" id="GO:0016020">
    <property type="term" value="C:membrane"/>
    <property type="evidence" value="ECO:0007669"/>
    <property type="project" value="UniProtKB-SubCell"/>
</dbReference>
<comment type="subcellular location">
    <subcellularLocation>
        <location evidence="1">Membrane</location>
        <topology evidence="1">Multi-pass membrane protein</topology>
    </subcellularLocation>
</comment>
<name>A0A6J8C865_MYTCO</name>
<keyword evidence="5 7" id="KW-0472">Membrane</keyword>
<dbReference type="PIRSF" id="PIRSF002419">
    <property type="entry name" value="Tetraspanin"/>
    <property type="match status" value="1"/>
</dbReference>
<evidence type="ECO:0008006" key="10">
    <source>
        <dbReference type="Google" id="ProtNLM"/>
    </source>
</evidence>
<evidence type="ECO:0000256" key="1">
    <source>
        <dbReference type="ARBA" id="ARBA00004141"/>
    </source>
</evidence>
<feature type="disulfide bond" evidence="6">
    <location>
        <begin position="159"/>
        <end position="177"/>
    </location>
</feature>
<dbReference type="PRINTS" id="PR00259">
    <property type="entry name" value="TMFOUR"/>
</dbReference>
<evidence type="ECO:0000313" key="9">
    <source>
        <dbReference type="Proteomes" id="UP000507470"/>
    </source>
</evidence>
<keyword evidence="4 7" id="KW-1133">Transmembrane helix</keyword>
<feature type="transmembrane region" description="Helical" evidence="7">
    <location>
        <begin position="12"/>
        <end position="36"/>
    </location>
</feature>
<evidence type="ECO:0000313" key="8">
    <source>
        <dbReference type="EMBL" id="CAC5390937.1"/>
    </source>
</evidence>
<dbReference type="OrthoDB" id="6279736at2759"/>
<proteinExistence type="inferred from homology"/>